<dbReference type="OrthoDB" id="9760371at2"/>
<dbReference type="SMART" id="SM00283">
    <property type="entry name" value="MA"/>
    <property type="match status" value="1"/>
</dbReference>
<protein>
    <recommendedName>
        <fullName evidence="15">Chemotaxis protein</fullName>
    </recommendedName>
</protein>
<feature type="domain" description="Methyl-accepting transducer" evidence="11">
    <location>
        <begin position="416"/>
        <end position="674"/>
    </location>
</feature>
<evidence type="ECO:0000313" key="14">
    <source>
        <dbReference type="Proteomes" id="UP000215145"/>
    </source>
</evidence>
<keyword evidence="5 10" id="KW-1133">Transmembrane helix</keyword>
<dbReference type="InterPro" id="IPR033479">
    <property type="entry name" value="dCache_1"/>
</dbReference>
<comment type="subcellular location">
    <subcellularLocation>
        <location evidence="1">Cell membrane</location>
        <topology evidence="1">Multi-pass membrane protein</topology>
    </subcellularLocation>
</comment>
<evidence type="ECO:0000256" key="8">
    <source>
        <dbReference type="ARBA" id="ARBA00029447"/>
    </source>
</evidence>
<dbReference type="CDD" id="cd06225">
    <property type="entry name" value="HAMP"/>
    <property type="match status" value="1"/>
</dbReference>
<comment type="similarity">
    <text evidence="8">Belongs to the methyl-accepting chemotaxis (MCP) protein family.</text>
</comment>
<evidence type="ECO:0000256" key="3">
    <source>
        <dbReference type="ARBA" id="ARBA00022500"/>
    </source>
</evidence>
<proteinExistence type="inferred from homology"/>
<evidence type="ECO:0008006" key="15">
    <source>
        <dbReference type="Google" id="ProtNLM"/>
    </source>
</evidence>
<evidence type="ECO:0000256" key="4">
    <source>
        <dbReference type="ARBA" id="ARBA00022692"/>
    </source>
</evidence>
<dbReference type="GO" id="GO:0005886">
    <property type="term" value="C:plasma membrane"/>
    <property type="evidence" value="ECO:0007669"/>
    <property type="project" value="UniProtKB-SubCell"/>
</dbReference>
<dbReference type="SUPFAM" id="SSF103190">
    <property type="entry name" value="Sensory domain-like"/>
    <property type="match status" value="1"/>
</dbReference>
<dbReference type="Proteomes" id="UP000215145">
    <property type="component" value="Unassembled WGS sequence"/>
</dbReference>
<keyword evidence="7 9" id="KW-0807">Transducer</keyword>
<evidence type="ECO:0000259" key="12">
    <source>
        <dbReference type="PROSITE" id="PS50885"/>
    </source>
</evidence>
<dbReference type="InterPro" id="IPR003660">
    <property type="entry name" value="HAMP_dom"/>
</dbReference>
<dbReference type="GO" id="GO:0006935">
    <property type="term" value="P:chemotaxis"/>
    <property type="evidence" value="ECO:0007669"/>
    <property type="project" value="UniProtKB-KW"/>
</dbReference>
<dbReference type="PROSITE" id="PS50111">
    <property type="entry name" value="CHEMOTAXIS_TRANSDUC_2"/>
    <property type="match status" value="1"/>
</dbReference>
<reference evidence="13 14" key="1">
    <citation type="submission" date="2017-07" db="EMBL/GenBank/DDBJ databases">
        <title>Paenibacillus herberti R33 genome sequencing and assembly.</title>
        <authorList>
            <person name="Su W."/>
        </authorList>
    </citation>
    <scope>NUCLEOTIDE SEQUENCE [LARGE SCALE GENOMIC DNA]</scope>
    <source>
        <strain evidence="13 14">R33</strain>
    </source>
</reference>
<dbReference type="InterPro" id="IPR029151">
    <property type="entry name" value="Sensor-like_sf"/>
</dbReference>
<keyword evidence="4 10" id="KW-0812">Transmembrane</keyword>
<feature type="transmembrane region" description="Helical" evidence="10">
    <location>
        <begin position="36"/>
        <end position="56"/>
    </location>
</feature>
<dbReference type="EMBL" id="NMUQ01000003">
    <property type="protein sequence ID" value="OXM13591.1"/>
    <property type="molecule type" value="Genomic_DNA"/>
</dbReference>
<feature type="domain" description="HAMP" evidence="12">
    <location>
        <begin position="345"/>
        <end position="397"/>
    </location>
</feature>
<accession>A0A229NUM2</accession>
<dbReference type="CDD" id="cd12912">
    <property type="entry name" value="PDC2_MCP_like"/>
    <property type="match status" value="1"/>
</dbReference>
<evidence type="ECO:0000259" key="11">
    <source>
        <dbReference type="PROSITE" id="PS50111"/>
    </source>
</evidence>
<evidence type="ECO:0000256" key="5">
    <source>
        <dbReference type="ARBA" id="ARBA00022989"/>
    </source>
</evidence>
<dbReference type="AlphaFoldDB" id="A0A229NUM2"/>
<keyword evidence="14" id="KW-1185">Reference proteome</keyword>
<dbReference type="SUPFAM" id="SSF58104">
    <property type="entry name" value="Methyl-accepting chemotaxis protein (MCP) signaling domain"/>
    <property type="match status" value="1"/>
</dbReference>
<dbReference type="InterPro" id="IPR004089">
    <property type="entry name" value="MCPsignal_dom"/>
</dbReference>
<evidence type="ECO:0000256" key="2">
    <source>
        <dbReference type="ARBA" id="ARBA00022475"/>
    </source>
</evidence>
<keyword evidence="3" id="KW-0145">Chemotaxis</keyword>
<keyword evidence="2" id="KW-1003">Cell membrane</keyword>
<feature type="transmembrane region" description="Helical" evidence="10">
    <location>
        <begin position="323"/>
        <end position="343"/>
    </location>
</feature>
<evidence type="ECO:0000256" key="1">
    <source>
        <dbReference type="ARBA" id="ARBA00004651"/>
    </source>
</evidence>
<comment type="caution">
    <text evidence="13">The sequence shown here is derived from an EMBL/GenBank/DDBJ whole genome shotgun (WGS) entry which is preliminary data.</text>
</comment>
<evidence type="ECO:0000256" key="9">
    <source>
        <dbReference type="PROSITE-ProRule" id="PRU00284"/>
    </source>
</evidence>
<evidence type="ECO:0000256" key="6">
    <source>
        <dbReference type="ARBA" id="ARBA00023136"/>
    </source>
</evidence>
<name>A0A229NUM2_9BACL</name>
<dbReference type="Pfam" id="PF00015">
    <property type="entry name" value="MCPsignal"/>
    <property type="match status" value="1"/>
</dbReference>
<dbReference type="PROSITE" id="PS50885">
    <property type="entry name" value="HAMP"/>
    <property type="match status" value="1"/>
</dbReference>
<organism evidence="13 14">
    <name type="scientific">Paenibacillus herberti</name>
    <dbReference type="NCBI Taxonomy" id="1619309"/>
    <lineage>
        <taxon>Bacteria</taxon>
        <taxon>Bacillati</taxon>
        <taxon>Bacillota</taxon>
        <taxon>Bacilli</taxon>
        <taxon>Bacillales</taxon>
        <taxon>Paenibacillaceae</taxon>
        <taxon>Paenibacillus</taxon>
    </lineage>
</organism>
<sequence>MIIVDYFGGVQMVQWIRKIVGKVQSRFHHMGLRGKILTGAITATVLIFLAVSFVIYRNAEKLIISNLNQVLYYEKRELATSVASLLKPAEDSVELISRNVFIRNYIQSVETPEAAEVTPGYSEMVDTLALIHENNPDLLRVYIGLDNVNRLLSHDEIELPSGYDTKQRPWYVNTIKNDGMTISDPYVDSSTGLLVVTVSTPIKNKAGKTLGVALVDIAIDRIEKLLGSFNYQGSGYAVLTDRSGLIIYHPNDDYRMKKKVTELGGGWNRIAKSMSQGESGVLKSDLDGKLQYASYDEVLNGQWAIGLVVPASVAEQELRSFELIFVSSIVAFILLLSAILYFITEALLKPFPVLTAAFQKAMEGDLTARVDIKATGEMVILIKGFNELIASQQRLIGDITDSSHSISEAIDQTERNAAGLDESIGDVSATTEQLSAGLEQTAASMEEMNASTIEIETAVESMARKAQEGAESVVRINGRALQLKEEALQSREEAEHMYGAAGERLRGAIEQSEAIRQIDQLAKSILEIAAQTNLLSLNASIEAARAGDAGRGFAVVAGEIRKLAEHSRQSVSEIQQVTASVSSAVKELVSASENILTFMEQKVLPDYEDMLQTGVRYSEDARDVEELVTDFSATSQQLLASIQNMLNAISETTIATSEGAEGAENIADKSEGMSDRSNGIVAQMYEIKASTANLVEKVSHFKV</sequence>
<dbReference type="Gene3D" id="3.30.450.20">
    <property type="entry name" value="PAS domain"/>
    <property type="match status" value="2"/>
</dbReference>
<dbReference type="GO" id="GO:0007165">
    <property type="term" value="P:signal transduction"/>
    <property type="evidence" value="ECO:0007669"/>
    <property type="project" value="UniProtKB-KW"/>
</dbReference>
<evidence type="ECO:0000313" key="13">
    <source>
        <dbReference type="EMBL" id="OXM13591.1"/>
    </source>
</evidence>
<evidence type="ECO:0000256" key="10">
    <source>
        <dbReference type="SAM" id="Phobius"/>
    </source>
</evidence>
<keyword evidence="6 10" id="KW-0472">Membrane</keyword>
<dbReference type="Pfam" id="PF02743">
    <property type="entry name" value="dCache_1"/>
    <property type="match status" value="1"/>
</dbReference>
<evidence type="ECO:0000256" key="7">
    <source>
        <dbReference type="ARBA" id="ARBA00023224"/>
    </source>
</evidence>
<dbReference type="CDD" id="cd12913">
    <property type="entry name" value="PDC1_MCP_like"/>
    <property type="match status" value="1"/>
</dbReference>
<dbReference type="PANTHER" id="PTHR32089:SF112">
    <property type="entry name" value="LYSOZYME-LIKE PROTEIN-RELATED"/>
    <property type="match status" value="1"/>
</dbReference>
<dbReference type="PANTHER" id="PTHR32089">
    <property type="entry name" value="METHYL-ACCEPTING CHEMOTAXIS PROTEIN MCPB"/>
    <property type="match status" value="1"/>
</dbReference>
<dbReference type="Gene3D" id="1.10.287.950">
    <property type="entry name" value="Methyl-accepting chemotaxis protein"/>
    <property type="match status" value="1"/>
</dbReference>
<gene>
    <name evidence="13" type="ORF">CGZ75_21410</name>
</gene>